<proteinExistence type="predicted"/>
<dbReference type="InterPro" id="IPR011701">
    <property type="entry name" value="MFS"/>
</dbReference>
<feature type="transmembrane region" description="Helical" evidence="7">
    <location>
        <begin position="145"/>
        <end position="168"/>
    </location>
</feature>
<dbReference type="PANTHER" id="PTHR23513">
    <property type="entry name" value="INTEGRAL MEMBRANE EFFLUX PROTEIN-RELATED"/>
    <property type="match status" value="1"/>
</dbReference>
<name>A0ABS3XUZ1_9ACTN</name>
<reference evidence="8 9" key="1">
    <citation type="submission" date="2021-02" db="EMBL/GenBank/DDBJ databases">
        <title>Streptomyces spirodelae sp. nov., isolated from duckweed.</title>
        <authorList>
            <person name="Saimee Y."/>
            <person name="Duangmal K."/>
        </authorList>
    </citation>
    <scope>NUCLEOTIDE SEQUENCE [LARGE SCALE GENOMIC DNA]</scope>
    <source>
        <strain evidence="8 9">DSM 42105</strain>
    </source>
</reference>
<keyword evidence="9" id="KW-1185">Reference proteome</keyword>
<protein>
    <submittedName>
        <fullName evidence="8">MFS transporter</fullName>
    </submittedName>
</protein>
<gene>
    <name evidence="8" type="ORF">JW613_13005</name>
</gene>
<evidence type="ECO:0000256" key="2">
    <source>
        <dbReference type="ARBA" id="ARBA00022475"/>
    </source>
</evidence>
<dbReference type="GeneID" id="96259533"/>
<organism evidence="8 9">
    <name type="scientific">Streptomyces smyrnaeus</name>
    <dbReference type="NCBI Taxonomy" id="1387713"/>
    <lineage>
        <taxon>Bacteria</taxon>
        <taxon>Bacillati</taxon>
        <taxon>Actinomycetota</taxon>
        <taxon>Actinomycetes</taxon>
        <taxon>Kitasatosporales</taxon>
        <taxon>Streptomycetaceae</taxon>
        <taxon>Streptomyces</taxon>
    </lineage>
</organism>
<dbReference type="RefSeq" id="WP_209210934.1">
    <property type="nucleotide sequence ID" value="NZ_JAFFZM010000006.1"/>
</dbReference>
<feature type="transmembrane region" description="Helical" evidence="7">
    <location>
        <begin position="257"/>
        <end position="278"/>
    </location>
</feature>
<dbReference type="EMBL" id="JAFFZM010000006">
    <property type="protein sequence ID" value="MBO8199218.1"/>
    <property type="molecule type" value="Genomic_DNA"/>
</dbReference>
<dbReference type="SUPFAM" id="SSF103473">
    <property type="entry name" value="MFS general substrate transporter"/>
    <property type="match status" value="1"/>
</dbReference>
<feature type="transmembrane region" description="Helical" evidence="7">
    <location>
        <begin position="377"/>
        <end position="398"/>
    </location>
</feature>
<feature type="transmembrane region" description="Helical" evidence="7">
    <location>
        <begin position="223"/>
        <end position="245"/>
    </location>
</feature>
<dbReference type="Gene3D" id="1.20.1250.20">
    <property type="entry name" value="MFS general substrate transporter like domains"/>
    <property type="match status" value="1"/>
</dbReference>
<evidence type="ECO:0000313" key="8">
    <source>
        <dbReference type="EMBL" id="MBO8199218.1"/>
    </source>
</evidence>
<evidence type="ECO:0000256" key="5">
    <source>
        <dbReference type="ARBA" id="ARBA00023136"/>
    </source>
</evidence>
<comment type="caution">
    <text evidence="8">The sequence shown here is derived from an EMBL/GenBank/DDBJ whole genome shotgun (WGS) entry which is preliminary data.</text>
</comment>
<evidence type="ECO:0000256" key="3">
    <source>
        <dbReference type="ARBA" id="ARBA00022692"/>
    </source>
</evidence>
<feature type="compositionally biased region" description="Basic and acidic residues" evidence="6">
    <location>
        <begin position="420"/>
        <end position="429"/>
    </location>
</feature>
<evidence type="ECO:0000313" key="9">
    <source>
        <dbReference type="Proteomes" id="UP000721954"/>
    </source>
</evidence>
<evidence type="ECO:0000256" key="6">
    <source>
        <dbReference type="SAM" id="MobiDB-lite"/>
    </source>
</evidence>
<dbReference type="Proteomes" id="UP000721954">
    <property type="component" value="Unassembled WGS sequence"/>
</dbReference>
<evidence type="ECO:0000256" key="1">
    <source>
        <dbReference type="ARBA" id="ARBA00004651"/>
    </source>
</evidence>
<keyword evidence="2" id="KW-1003">Cell membrane</keyword>
<feature type="region of interest" description="Disordered" evidence="6">
    <location>
        <begin position="406"/>
        <end position="429"/>
    </location>
</feature>
<dbReference type="Pfam" id="PF07690">
    <property type="entry name" value="MFS_1"/>
    <property type="match status" value="1"/>
</dbReference>
<keyword evidence="5 7" id="KW-0472">Membrane</keyword>
<dbReference type="CDD" id="cd06173">
    <property type="entry name" value="MFS_MefA_like"/>
    <property type="match status" value="1"/>
</dbReference>
<keyword evidence="4 7" id="KW-1133">Transmembrane helix</keyword>
<evidence type="ECO:0000256" key="4">
    <source>
        <dbReference type="ARBA" id="ARBA00022989"/>
    </source>
</evidence>
<keyword evidence="3 7" id="KW-0812">Transmembrane</keyword>
<accession>A0ABS3XUZ1</accession>
<sequence length="429" mass="43515">MTPPGAPAASLRSRNFVLFFTGRAVAKLGDAMLPLALSAGLIQHGHGPGAIGAALASLTVCLAGFVIFGGVFCDRFNTRALMIGSDLVRVVTQAVMAALFLSGHVVLWQVCAIGAVNGICAGLFQPGVASTVPRVAADVQGANGLIRTAESLAMLLGPALAGALVGAFSPGGVFAAHAGTYLLSALCLALLRLPPAAGCRPAERTGYRADLVEGWREFRARTWMWSVILIWMVYMVTVSGPLVPLTASEIIPADGPGVYGLVNSALGGGTALGGLLALRFRPVLQLRAGSIALLGCCCYPAAVGLGLPPAAMMAAAAMWGVGGGIWSVMWATSVQTQVPGQILNRIHAYEVAGSLAMMPVGQALAGPAAQLLGGRTVLLAGGVIMVGISAALLSVPAIRDLRAVTTRAGAAPSTEPSTGRGDHARDISA</sequence>
<comment type="subcellular location">
    <subcellularLocation>
        <location evidence="1">Cell membrane</location>
        <topology evidence="1">Multi-pass membrane protein</topology>
    </subcellularLocation>
</comment>
<dbReference type="PANTHER" id="PTHR23513:SF11">
    <property type="entry name" value="STAPHYLOFERRIN A TRANSPORTER"/>
    <property type="match status" value="1"/>
</dbReference>
<feature type="transmembrane region" description="Helical" evidence="7">
    <location>
        <begin position="313"/>
        <end position="334"/>
    </location>
</feature>
<feature type="transmembrane region" description="Helical" evidence="7">
    <location>
        <begin position="50"/>
        <end position="73"/>
    </location>
</feature>
<evidence type="ECO:0000256" key="7">
    <source>
        <dbReference type="SAM" id="Phobius"/>
    </source>
</evidence>
<feature type="transmembrane region" description="Helical" evidence="7">
    <location>
        <begin position="290"/>
        <end position="307"/>
    </location>
</feature>
<feature type="transmembrane region" description="Helical" evidence="7">
    <location>
        <begin position="346"/>
        <end position="365"/>
    </location>
</feature>
<dbReference type="InterPro" id="IPR036259">
    <property type="entry name" value="MFS_trans_sf"/>
</dbReference>